<name>A0A840SZN5_9RHOB</name>
<gene>
    <name evidence="3" type="ORF">HNP73_004483</name>
</gene>
<sequence>MEVAPSAPASSAPNRNDPESPHFRPSRQGKANVTGYFPQEVKKQLRMLAAEEDKTIQQLLGESLNMLFARYGRAEIAPTDRE</sequence>
<reference evidence="3 4" key="1">
    <citation type="submission" date="2020-08" db="EMBL/GenBank/DDBJ databases">
        <title>Genomic Encyclopedia of Type Strains, Phase IV (KMG-IV): sequencing the most valuable type-strain genomes for metagenomic binning, comparative biology and taxonomic classification.</title>
        <authorList>
            <person name="Goeker M."/>
        </authorList>
    </citation>
    <scope>NUCLEOTIDE SEQUENCE [LARGE SCALE GENOMIC DNA]</scope>
    <source>
        <strain evidence="3 4">DSM 101730</strain>
    </source>
</reference>
<dbReference type="InterPro" id="IPR013321">
    <property type="entry name" value="Arc_rbn_hlx_hlx"/>
</dbReference>
<dbReference type="EMBL" id="JACHFM010000009">
    <property type="protein sequence ID" value="MBB5224512.1"/>
    <property type="molecule type" value="Genomic_DNA"/>
</dbReference>
<dbReference type="AlphaFoldDB" id="A0A840SZN5"/>
<evidence type="ECO:0000313" key="4">
    <source>
        <dbReference type="Proteomes" id="UP000549457"/>
    </source>
</evidence>
<dbReference type="InterPro" id="IPR046765">
    <property type="entry name" value="Antitox_RHH"/>
</dbReference>
<dbReference type="Pfam" id="PF20605">
    <property type="entry name" value="Antitox_RHH"/>
    <property type="match status" value="1"/>
</dbReference>
<evidence type="ECO:0000259" key="2">
    <source>
        <dbReference type="Pfam" id="PF20605"/>
    </source>
</evidence>
<feature type="region of interest" description="Disordered" evidence="1">
    <location>
        <begin position="1"/>
        <end position="34"/>
    </location>
</feature>
<dbReference type="RefSeq" id="WP_184155343.1">
    <property type="nucleotide sequence ID" value="NZ_JACHFM010000009.1"/>
</dbReference>
<feature type="domain" description="Antitoxin-like ribbon-helix-helix" evidence="2">
    <location>
        <begin position="27"/>
        <end position="76"/>
    </location>
</feature>
<dbReference type="Proteomes" id="UP000549457">
    <property type="component" value="Unassembled WGS sequence"/>
</dbReference>
<organism evidence="3 4">
    <name type="scientific">Amaricoccus macauensis</name>
    <dbReference type="NCBI Taxonomy" id="57001"/>
    <lineage>
        <taxon>Bacteria</taxon>
        <taxon>Pseudomonadati</taxon>
        <taxon>Pseudomonadota</taxon>
        <taxon>Alphaproteobacteria</taxon>
        <taxon>Rhodobacterales</taxon>
        <taxon>Paracoccaceae</taxon>
        <taxon>Amaricoccus</taxon>
    </lineage>
</organism>
<keyword evidence="4" id="KW-1185">Reference proteome</keyword>
<comment type="caution">
    <text evidence="3">The sequence shown here is derived from an EMBL/GenBank/DDBJ whole genome shotgun (WGS) entry which is preliminary data.</text>
</comment>
<feature type="compositionally biased region" description="Low complexity" evidence="1">
    <location>
        <begin position="1"/>
        <end position="13"/>
    </location>
</feature>
<dbReference type="Gene3D" id="1.10.1220.10">
    <property type="entry name" value="Met repressor-like"/>
    <property type="match status" value="1"/>
</dbReference>
<evidence type="ECO:0000256" key="1">
    <source>
        <dbReference type="SAM" id="MobiDB-lite"/>
    </source>
</evidence>
<protein>
    <recommendedName>
        <fullName evidence="2">Antitoxin-like ribbon-helix-helix domain-containing protein</fullName>
    </recommendedName>
</protein>
<evidence type="ECO:0000313" key="3">
    <source>
        <dbReference type="EMBL" id="MBB5224512.1"/>
    </source>
</evidence>
<dbReference type="GO" id="GO:0006355">
    <property type="term" value="P:regulation of DNA-templated transcription"/>
    <property type="evidence" value="ECO:0007669"/>
    <property type="project" value="InterPro"/>
</dbReference>
<proteinExistence type="predicted"/>
<accession>A0A840SZN5</accession>